<evidence type="ECO:0000259" key="1">
    <source>
        <dbReference type="Pfam" id="PF08242"/>
    </source>
</evidence>
<dbReference type="EMBL" id="FRAU01000001">
    <property type="protein sequence ID" value="SHK21912.1"/>
    <property type="molecule type" value="Genomic_DNA"/>
</dbReference>
<dbReference type="InterPro" id="IPR013217">
    <property type="entry name" value="Methyltransf_12"/>
</dbReference>
<dbReference type="Gene3D" id="3.40.50.150">
    <property type="entry name" value="Vaccinia Virus protein VP39"/>
    <property type="match status" value="1"/>
</dbReference>
<dbReference type="GO" id="GO:0032259">
    <property type="term" value="P:methylation"/>
    <property type="evidence" value="ECO:0007669"/>
    <property type="project" value="UniProtKB-KW"/>
</dbReference>
<sequence>MTHLPSWRKNLQRHSGFWRDGYWYDLHLERRMPLALEMIDEMVLALPPLREGTRVCDLACGTGNAAAAVVSAYPLIHLTLIDQDAELLAIAYDKVADYCPDATTIQATLTPDGEPLPGAPYDVVLASLALHVLVRHDTDRTDPAEAETRYELLLQSIRDSLTPGGHLIIGDHVGVLPLYRHLKALERSGFVDVDCAWRVDDFFVIGGRVPGAP</sequence>
<reference evidence="3" key="1">
    <citation type="submission" date="2016-11" db="EMBL/GenBank/DDBJ databases">
        <authorList>
            <person name="Varghese N."/>
            <person name="Submissions S."/>
        </authorList>
    </citation>
    <scope>NUCLEOTIDE SEQUENCE [LARGE SCALE GENOMIC DNA]</scope>
    <source>
        <strain evidence="3">DSM 22212</strain>
    </source>
</reference>
<dbReference type="AlphaFoldDB" id="A0A1M6QNQ2"/>
<feature type="domain" description="Methyltransferase type 12" evidence="1">
    <location>
        <begin position="57"/>
        <end position="167"/>
    </location>
</feature>
<keyword evidence="3" id="KW-1185">Reference proteome</keyword>
<gene>
    <name evidence="2" type="ORF">SAMN04488087_0702</name>
</gene>
<dbReference type="RefSeq" id="WP_072714538.1">
    <property type="nucleotide sequence ID" value="NZ_FRAU01000001.1"/>
</dbReference>
<dbReference type="Proteomes" id="UP000185812">
    <property type="component" value="Unassembled WGS sequence"/>
</dbReference>
<dbReference type="GO" id="GO:0008168">
    <property type="term" value="F:methyltransferase activity"/>
    <property type="evidence" value="ECO:0007669"/>
    <property type="project" value="UniProtKB-KW"/>
</dbReference>
<dbReference type="CDD" id="cd02440">
    <property type="entry name" value="AdoMet_MTases"/>
    <property type="match status" value="1"/>
</dbReference>
<evidence type="ECO:0000313" key="2">
    <source>
        <dbReference type="EMBL" id="SHK21912.1"/>
    </source>
</evidence>
<protein>
    <submittedName>
        <fullName evidence="2">Methyltransferase domain-containing protein</fullName>
    </submittedName>
</protein>
<accession>A0A1M6QNQ2</accession>
<name>A0A1M6QNQ2_9BACT</name>
<evidence type="ECO:0000313" key="3">
    <source>
        <dbReference type="Proteomes" id="UP000185812"/>
    </source>
</evidence>
<dbReference type="SUPFAM" id="SSF53335">
    <property type="entry name" value="S-adenosyl-L-methionine-dependent methyltransferases"/>
    <property type="match status" value="1"/>
</dbReference>
<keyword evidence="2" id="KW-0489">Methyltransferase</keyword>
<dbReference type="InterPro" id="IPR029063">
    <property type="entry name" value="SAM-dependent_MTases_sf"/>
</dbReference>
<dbReference type="Pfam" id="PF08242">
    <property type="entry name" value="Methyltransf_12"/>
    <property type="match status" value="1"/>
</dbReference>
<keyword evidence="2" id="KW-0808">Transferase</keyword>
<dbReference type="STRING" id="633813.SAMN04488087_0702"/>
<proteinExistence type="predicted"/>
<organism evidence="2 3">
    <name type="scientific">Rhodothermus profundi</name>
    <dbReference type="NCBI Taxonomy" id="633813"/>
    <lineage>
        <taxon>Bacteria</taxon>
        <taxon>Pseudomonadati</taxon>
        <taxon>Rhodothermota</taxon>
        <taxon>Rhodothermia</taxon>
        <taxon>Rhodothermales</taxon>
        <taxon>Rhodothermaceae</taxon>
        <taxon>Rhodothermus</taxon>
    </lineage>
</organism>
<dbReference type="OrthoDB" id="9770553at2"/>